<feature type="region of interest" description="Disordered" evidence="1">
    <location>
        <begin position="44"/>
        <end position="63"/>
    </location>
</feature>
<organism evidence="2 3">
    <name type="scientific">Paenibacillus nasutitermitis</name>
    <dbReference type="NCBI Taxonomy" id="1652958"/>
    <lineage>
        <taxon>Bacteria</taxon>
        <taxon>Bacillati</taxon>
        <taxon>Bacillota</taxon>
        <taxon>Bacilli</taxon>
        <taxon>Bacillales</taxon>
        <taxon>Paenibacillaceae</taxon>
        <taxon>Paenibacillus</taxon>
    </lineage>
</organism>
<reference evidence="2" key="2">
    <citation type="submission" date="2020-09" db="EMBL/GenBank/DDBJ databases">
        <authorList>
            <person name="Sun Q."/>
            <person name="Zhou Y."/>
        </authorList>
    </citation>
    <scope>NUCLEOTIDE SEQUENCE</scope>
    <source>
        <strain evidence="2">CGMCC 1.15178</strain>
    </source>
</reference>
<keyword evidence="3" id="KW-1185">Reference proteome</keyword>
<reference evidence="2" key="1">
    <citation type="journal article" date="2014" name="Int. J. Syst. Evol. Microbiol.">
        <title>Complete genome sequence of Corynebacterium casei LMG S-19264T (=DSM 44701T), isolated from a smear-ripened cheese.</title>
        <authorList>
            <consortium name="US DOE Joint Genome Institute (JGI-PGF)"/>
            <person name="Walter F."/>
            <person name="Albersmeier A."/>
            <person name="Kalinowski J."/>
            <person name="Ruckert C."/>
        </authorList>
    </citation>
    <scope>NUCLEOTIDE SEQUENCE</scope>
    <source>
        <strain evidence="2">CGMCC 1.15178</strain>
    </source>
</reference>
<sequence>MTGENGEIALMSLSRYDKKLLGIAYNGSYKPSIEFNEQLIKKMQEKEKEREKLAPPPADKYNAPMLKVIE</sequence>
<dbReference type="RefSeq" id="WP_229750143.1">
    <property type="nucleotide sequence ID" value="NZ_BMHP01000001.1"/>
</dbReference>
<comment type="caution">
    <text evidence="2">The sequence shown here is derived from an EMBL/GenBank/DDBJ whole genome shotgun (WGS) entry which is preliminary data.</text>
</comment>
<feature type="compositionally biased region" description="Basic and acidic residues" evidence="1">
    <location>
        <begin position="44"/>
        <end position="53"/>
    </location>
</feature>
<dbReference type="EMBL" id="BMHP01000001">
    <property type="protein sequence ID" value="GGD59662.1"/>
    <property type="molecule type" value="Genomic_DNA"/>
</dbReference>
<dbReference type="Proteomes" id="UP000612456">
    <property type="component" value="Unassembled WGS sequence"/>
</dbReference>
<name>A0A916YTN6_9BACL</name>
<evidence type="ECO:0000313" key="3">
    <source>
        <dbReference type="Proteomes" id="UP000612456"/>
    </source>
</evidence>
<evidence type="ECO:0000313" key="2">
    <source>
        <dbReference type="EMBL" id="GGD59662.1"/>
    </source>
</evidence>
<protein>
    <submittedName>
        <fullName evidence="2">Uncharacterized protein</fullName>
    </submittedName>
</protein>
<gene>
    <name evidence="2" type="ORF">GCM10010911_16830</name>
</gene>
<proteinExistence type="predicted"/>
<evidence type="ECO:0000256" key="1">
    <source>
        <dbReference type="SAM" id="MobiDB-lite"/>
    </source>
</evidence>
<dbReference type="AlphaFoldDB" id="A0A916YTN6"/>
<accession>A0A916YTN6</accession>